<gene>
    <name evidence="1" type="ORF">MHEL_16790</name>
</gene>
<dbReference type="AlphaFoldDB" id="A0A7I7T5P0"/>
<proteinExistence type="predicted"/>
<dbReference type="KEGG" id="mhev:MHEL_16790"/>
<evidence type="ECO:0000313" key="2">
    <source>
        <dbReference type="Proteomes" id="UP000467148"/>
    </source>
</evidence>
<sequence length="85" mass="9725">MAANGPADQIVERELEAIAWEFLCSPYTGRTYWDWPLERRLDAYLRHHGRDDILNNGAAYATVVDRVMANLGRARRDGVLSSPHR</sequence>
<accession>A0A7I7T5P0</accession>
<organism evidence="1 2">
    <name type="scientific">Mycolicibacterium helvum</name>
    <dbReference type="NCBI Taxonomy" id="1534349"/>
    <lineage>
        <taxon>Bacteria</taxon>
        <taxon>Bacillati</taxon>
        <taxon>Actinomycetota</taxon>
        <taxon>Actinomycetes</taxon>
        <taxon>Mycobacteriales</taxon>
        <taxon>Mycobacteriaceae</taxon>
        <taxon>Mycolicibacterium</taxon>
    </lineage>
</organism>
<name>A0A7I7T5P0_9MYCO</name>
<dbReference type="RefSeq" id="WP_163747099.1">
    <property type="nucleotide sequence ID" value="NZ_AP022596.1"/>
</dbReference>
<evidence type="ECO:0000313" key="1">
    <source>
        <dbReference type="EMBL" id="BBY63436.1"/>
    </source>
</evidence>
<protein>
    <submittedName>
        <fullName evidence="1">Uncharacterized protein</fullName>
    </submittedName>
</protein>
<keyword evidence="2" id="KW-1185">Reference proteome</keyword>
<dbReference type="EMBL" id="AP022596">
    <property type="protein sequence ID" value="BBY63436.1"/>
    <property type="molecule type" value="Genomic_DNA"/>
</dbReference>
<dbReference type="Proteomes" id="UP000467148">
    <property type="component" value="Chromosome"/>
</dbReference>
<reference evidence="1 2" key="1">
    <citation type="journal article" date="2019" name="Emerg. Microbes Infect.">
        <title>Comprehensive subspecies identification of 175 nontuberculous mycobacteria species based on 7547 genomic profiles.</title>
        <authorList>
            <person name="Matsumoto Y."/>
            <person name="Kinjo T."/>
            <person name="Motooka D."/>
            <person name="Nabeya D."/>
            <person name="Jung N."/>
            <person name="Uechi K."/>
            <person name="Horii T."/>
            <person name="Iida T."/>
            <person name="Fujita J."/>
            <person name="Nakamura S."/>
        </authorList>
    </citation>
    <scope>NUCLEOTIDE SEQUENCE [LARGE SCALE GENOMIC DNA]</scope>
    <source>
        <strain evidence="1 2">JCM 30396</strain>
    </source>
</reference>